<dbReference type="GO" id="GO:0005737">
    <property type="term" value="C:cytoplasm"/>
    <property type="evidence" value="ECO:0007669"/>
    <property type="project" value="UniProtKB-SubCell"/>
</dbReference>
<evidence type="ECO:0000256" key="14">
    <source>
        <dbReference type="ARBA" id="ARBA00025217"/>
    </source>
</evidence>
<evidence type="ECO:0000313" key="20">
    <source>
        <dbReference type="EMBL" id="OHA01063.1"/>
    </source>
</evidence>
<dbReference type="AlphaFoldDB" id="A0A1G2KNV5"/>
<sequence length="1175" mass="134204">MREEKILEFWKKNKIFEKSLETRRKGLNSAKASSAKNKTFVFYEGPPTANSPMGFHHVIARSFKDLIPRFKTMQGYNVPRRAGWDTHGLPVEIQVEKALGFKTKQDIEKYGIGSFNEKCREAVWEYVQGFELLTERIAFWLDTKHPYITYERSYMETLWWLIAEFWKKGLLYQDFKVLPWCTRCGTGLSSHEIAQGYKSVVDTSAYVRFKLNSQDPRWKNVSILSWTTTPWTLPGNVALAISPTMQYVRVPDPEKKGSWVVVGQENFPLLLKRGVLPKDSRASTAFPGKELVDLSYTPLFDVPALLSPASYKIYAADFVKGDEGTGVVHTAVMYGEDDYQLGKKLGLPTVHTVTDAGKFIADLKHGLAGKYVKAKETEGLLLSHLQRIGGLLREEAYEHEYPFCWRCETPILYYARSSWWLQVNAVRKQMLANNDTVNWVPSHLKKGRFGEWLKEEKDWAFSRERYWGTTLPLWRCQACGDTIAISSVEELAGRALNSGNRYILLRHGEAESNAKGFVSSWPEKVESRLTQRGREEVMAVAERLRAEKIDIIYFSDLARAADSAKILAEILGVTDVRSDLRLREINTGELNGRPAKAYRALFRTLEDKLTKAVPGGESMADVRVRAADFYAEKEREHKNKAILVVSHADPIWMLSSVIRGSDKSVLESEWQRPYAEYIKPGEYLALESRRFPLNRRGEVDLHRPFVDEVKIRCSCGGIKTRVPEVADVWFDSGAMPFAQAHYPFASKSASGQRESAFMFPADYICEAVDQTRGWFYTLLATSTLLGKGAPYRNVISLGHVLDKNGAKMSKSKGNVVNPWQMIDTYGVDAIRWYFYTVNAPGDSKKFDERDLAGKLRGFLGTFWNSYILFDTYAPKTVRLSLGSRALLDRWILSRLSEVTLAVTKYLESYDIVSAARMLESFIIDDFSNWYLRRSRRRFQRPESKREGREVTETTAFVLSVLAELLAPFVPYSAEEVYQGLKKRISLKQESVHLRSWPSLSRGLIRKTLLADMDTLRKIAADALRQRAEAGVKVRQPLGELAIVKQAKLKRQKEILRLVQDEVNVKRIIFIQKAAKGKLVVLNTELTEGLRREGTAREIVRNIQELRRELQLKPTQKIRLQFAGPEKLAEIVREWQKQIRADVGAAKFQIGGKRKFRAAREIVVGREKLWVGVDTA</sequence>
<dbReference type="EMBL" id="MHQJ01000028">
    <property type="protein sequence ID" value="OHA01063.1"/>
    <property type="molecule type" value="Genomic_DNA"/>
</dbReference>
<keyword evidence="11" id="KW-0067">ATP-binding</keyword>
<feature type="domain" description="Methionyl/Valyl/Leucyl/Isoleucyl-tRNA synthetase anticodon-binding" evidence="19">
    <location>
        <begin position="888"/>
        <end position="1037"/>
    </location>
</feature>
<evidence type="ECO:0000256" key="17">
    <source>
        <dbReference type="PIRSR" id="PIRSR613078-2"/>
    </source>
</evidence>
<dbReference type="SUPFAM" id="SSF50677">
    <property type="entry name" value="ValRS/IleRS/LeuRS editing domain"/>
    <property type="match status" value="1"/>
</dbReference>
<evidence type="ECO:0000256" key="16">
    <source>
        <dbReference type="PIRSR" id="PIRSR613078-1"/>
    </source>
</evidence>
<dbReference type="Gene3D" id="1.10.730.10">
    <property type="entry name" value="Isoleucyl-tRNA Synthetase, Domain 1"/>
    <property type="match status" value="1"/>
</dbReference>
<dbReference type="Pfam" id="PF00133">
    <property type="entry name" value="tRNA-synt_1"/>
    <property type="match status" value="2"/>
</dbReference>
<dbReference type="SMART" id="SM00855">
    <property type="entry name" value="PGAM"/>
    <property type="match status" value="1"/>
</dbReference>
<keyword evidence="9" id="KW-0547">Nucleotide-binding</keyword>
<evidence type="ECO:0000256" key="4">
    <source>
        <dbReference type="ARBA" id="ARBA00011245"/>
    </source>
</evidence>
<dbReference type="SUPFAM" id="SSF47323">
    <property type="entry name" value="Anticodon-binding domain of a subclass of class I aminoacyl-tRNA synthetases"/>
    <property type="match status" value="1"/>
</dbReference>
<comment type="caution">
    <text evidence="20">The sequence shown here is derived from an EMBL/GenBank/DDBJ whole genome shotgun (WGS) entry which is preliminary data.</text>
</comment>
<dbReference type="InterPro" id="IPR014729">
    <property type="entry name" value="Rossmann-like_a/b/a_fold"/>
</dbReference>
<dbReference type="SUPFAM" id="SSF52374">
    <property type="entry name" value="Nucleotidylyl transferase"/>
    <property type="match status" value="1"/>
</dbReference>
<dbReference type="InterPro" id="IPR002301">
    <property type="entry name" value="Ile-tRNA-ligase"/>
</dbReference>
<keyword evidence="12" id="KW-0648">Protein biosynthesis</keyword>
<dbReference type="PROSITE" id="PS00175">
    <property type="entry name" value="PG_MUTASE"/>
    <property type="match status" value="1"/>
</dbReference>
<dbReference type="InterPro" id="IPR002300">
    <property type="entry name" value="aa-tRNA-synth_Ia"/>
</dbReference>
<dbReference type="GO" id="GO:0005524">
    <property type="term" value="F:ATP binding"/>
    <property type="evidence" value="ECO:0007669"/>
    <property type="project" value="UniProtKB-KW"/>
</dbReference>
<comment type="function">
    <text evidence="14">Catalyzes the attachment of isoleucine to tRNA(Ile). As IleRS can inadvertently accommodate and process structurally similar amino acids such as valine, to avoid such errors it has two additional distinct tRNA(Ile)-dependent editing activities. One activity is designated as 'pretransfer' editing and involves the hydrolysis of activated Val-AMP. The other activity is designated 'posttransfer' editing and involves deacylation of mischarged Val-tRNA(Ile).</text>
</comment>
<dbReference type="Pfam" id="PF08264">
    <property type="entry name" value="Anticodon_1"/>
    <property type="match status" value="1"/>
</dbReference>
<dbReference type="Gene3D" id="3.90.740.10">
    <property type="entry name" value="Valyl/Leucyl/Isoleucyl-tRNA synthetase, editing domain"/>
    <property type="match status" value="1"/>
</dbReference>
<evidence type="ECO:0000259" key="18">
    <source>
        <dbReference type="Pfam" id="PF00133"/>
    </source>
</evidence>
<dbReference type="Proteomes" id="UP000177362">
    <property type="component" value="Unassembled WGS sequence"/>
</dbReference>
<evidence type="ECO:0000256" key="15">
    <source>
        <dbReference type="ARBA" id="ARBA00048359"/>
    </source>
</evidence>
<evidence type="ECO:0000313" key="21">
    <source>
        <dbReference type="Proteomes" id="UP000177362"/>
    </source>
</evidence>
<dbReference type="PANTHER" id="PTHR42780:SF1">
    <property type="entry name" value="ISOLEUCINE--TRNA LIGASE, CYTOPLASMIC"/>
    <property type="match status" value="1"/>
</dbReference>
<dbReference type="Gene3D" id="3.40.50.620">
    <property type="entry name" value="HUPs"/>
    <property type="match status" value="2"/>
</dbReference>
<dbReference type="Gene3D" id="3.40.50.1240">
    <property type="entry name" value="Phosphoglycerate mutase-like"/>
    <property type="match status" value="1"/>
</dbReference>
<feature type="active site" description="Proton donor/acceptor" evidence="16">
    <location>
        <position position="584"/>
    </location>
</feature>
<dbReference type="PRINTS" id="PR00984">
    <property type="entry name" value="TRNASYNTHILE"/>
</dbReference>
<feature type="domain" description="Aminoacyl-tRNA synthetase class Ia" evidence="18">
    <location>
        <begin position="717"/>
        <end position="836"/>
    </location>
</feature>
<dbReference type="STRING" id="1802271.A3C11_01555"/>
<feature type="active site" description="Tele-phosphohistidine intermediate" evidence="16">
    <location>
        <position position="507"/>
    </location>
</feature>
<evidence type="ECO:0000256" key="7">
    <source>
        <dbReference type="ARBA" id="ARBA00022598"/>
    </source>
</evidence>
<dbReference type="GO" id="GO:0004822">
    <property type="term" value="F:isoleucine-tRNA ligase activity"/>
    <property type="evidence" value="ECO:0007669"/>
    <property type="project" value="UniProtKB-EC"/>
</dbReference>
<dbReference type="InterPro" id="IPR029033">
    <property type="entry name" value="His_PPase_superfam"/>
</dbReference>
<evidence type="ECO:0000256" key="13">
    <source>
        <dbReference type="ARBA" id="ARBA00023146"/>
    </source>
</evidence>
<dbReference type="Pfam" id="PF19302">
    <property type="entry name" value="DUF5915"/>
    <property type="match status" value="1"/>
</dbReference>
<dbReference type="InterPro" id="IPR013078">
    <property type="entry name" value="His_Pase_superF_clade-1"/>
</dbReference>
<dbReference type="InterPro" id="IPR013155">
    <property type="entry name" value="M/V/L/I-tRNA-synth_anticd-bd"/>
</dbReference>
<dbReference type="InterPro" id="IPR001345">
    <property type="entry name" value="PG/BPGM_mutase_AS"/>
</dbReference>
<dbReference type="GO" id="GO:0046872">
    <property type="term" value="F:metal ion binding"/>
    <property type="evidence" value="ECO:0007669"/>
    <property type="project" value="UniProtKB-KW"/>
</dbReference>
<reference evidence="20 21" key="1">
    <citation type="journal article" date="2016" name="Nat. Commun.">
        <title>Thousands of microbial genomes shed light on interconnected biogeochemical processes in an aquifer system.</title>
        <authorList>
            <person name="Anantharaman K."/>
            <person name="Brown C.T."/>
            <person name="Hug L.A."/>
            <person name="Sharon I."/>
            <person name="Castelle C.J."/>
            <person name="Probst A.J."/>
            <person name="Thomas B.C."/>
            <person name="Singh A."/>
            <person name="Wilkins M.J."/>
            <person name="Karaoz U."/>
            <person name="Brodie E.L."/>
            <person name="Williams K.H."/>
            <person name="Hubbard S.S."/>
            <person name="Banfield J.F."/>
        </authorList>
    </citation>
    <scope>NUCLEOTIDE SEQUENCE [LARGE SCALE GENOMIC DNA]</scope>
</reference>
<protein>
    <recommendedName>
        <fullName evidence="5">isoleucine--tRNA ligase</fullName>
        <ecNumber evidence="5">6.1.1.5</ecNumber>
    </recommendedName>
</protein>
<comment type="similarity">
    <text evidence="3">Belongs to the class-I aminoacyl-tRNA synthetase family. IleS type 2 subfamily.</text>
</comment>
<dbReference type="InterPro" id="IPR009080">
    <property type="entry name" value="tRNAsynth_Ia_anticodon-bd"/>
</dbReference>
<keyword evidence="13" id="KW-0030">Aminoacyl-tRNA synthetase</keyword>
<dbReference type="SUPFAM" id="SSF53254">
    <property type="entry name" value="Phosphoglycerate mutase-like"/>
    <property type="match status" value="1"/>
</dbReference>
<comment type="cofactor">
    <cofactor evidence="1">
        <name>Zn(2+)</name>
        <dbReference type="ChEBI" id="CHEBI:29105"/>
    </cofactor>
</comment>
<keyword evidence="7" id="KW-0436">Ligase</keyword>
<accession>A0A1G2KNV5</accession>
<keyword evidence="6" id="KW-0963">Cytoplasm</keyword>
<feature type="domain" description="Aminoacyl-tRNA synthetase class Ia" evidence="18">
    <location>
        <begin position="6"/>
        <end position="494"/>
    </location>
</feature>
<dbReference type="FunFam" id="3.40.50.620:FF:000063">
    <property type="entry name" value="Isoleucine--tRNA ligase"/>
    <property type="match status" value="1"/>
</dbReference>
<organism evidence="20 21">
    <name type="scientific">Candidatus Sungbacteria bacterium RIFCSPHIGHO2_02_FULL_49_12</name>
    <dbReference type="NCBI Taxonomy" id="1802271"/>
    <lineage>
        <taxon>Bacteria</taxon>
        <taxon>Candidatus Sungiibacteriota</taxon>
    </lineage>
</organism>
<evidence type="ECO:0000256" key="1">
    <source>
        <dbReference type="ARBA" id="ARBA00001947"/>
    </source>
</evidence>
<evidence type="ECO:0000259" key="19">
    <source>
        <dbReference type="Pfam" id="PF08264"/>
    </source>
</evidence>
<comment type="subcellular location">
    <subcellularLocation>
        <location evidence="2">Cytoplasm</location>
    </subcellularLocation>
</comment>
<dbReference type="GO" id="GO:0006428">
    <property type="term" value="P:isoleucyl-tRNA aminoacylation"/>
    <property type="evidence" value="ECO:0007669"/>
    <property type="project" value="InterPro"/>
</dbReference>
<dbReference type="CDD" id="cd07067">
    <property type="entry name" value="HP_PGM_like"/>
    <property type="match status" value="1"/>
</dbReference>
<evidence type="ECO:0000256" key="6">
    <source>
        <dbReference type="ARBA" id="ARBA00022490"/>
    </source>
</evidence>
<dbReference type="InterPro" id="IPR009008">
    <property type="entry name" value="Val/Leu/Ile-tRNA-synth_edit"/>
</dbReference>
<dbReference type="Pfam" id="PF00300">
    <property type="entry name" value="His_Phos_1"/>
    <property type="match status" value="1"/>
</dbReference>
<evidence type="ECO:0000256" key="10">
    <source>
        <dbReference type="ARBA" id="ARBA00022833"/>
    </source>
</evidence>
<dbReference type="PANTHER" id="PTHR42780">
    <property type="entry name" value="SOLEUCYL-TRNA SYNTHETASE"/>
    <property type="match status" value="1"/>
</dbReference>
<dbReference type="InterPro" id="IPR023586">
    <property type="entry name" value="Ile-tRNA-ligase_type2"/>
</dbReference>
<comment type="subunit">
    <text evidence="4">Monomer.</text>
</comment>
<feature type="binding site" evidence="17">
    <location>
        <begin position="506"/>
        <end position="513"/>
    </location>
    <ligand>
        <name>substrate</name>
    </ligand>
</feature>
<evidence type="ECO:0000256" key="9">
    <source>
        <dbReference type="ARBA" id="ARBA00022741"/>
    </source>
</evidence>
<keyword evidence="10" id="KW-0862">Zinc</keyword>
<keyword evidence="8" id="KW-0479">Metal-binding</keyword>
<dbReference type="GO" id="GO:0002161">
    <property type="term" value="F:aminoacyl-tRNA deacylase activity"/>
    <property type="evidence" value="ECO:0007669"/>
    <property type="project" value="InterPro"/>
</dbReference>
<evidence type="ECO:0000256" key="12">
    <source>
        <dbReference type="ARBA" id="ARBA00022917"/>
    </source>
</evidence>
<gene>
    <name evidence="20" type="ORF">A3C11_01555</name>
</gene>
<evidence type="ECO:0000256" key="8">
    <source>
        <dbReference type="ARBA" id="ARBA00022723"/>
    </source>
</evidence>
<name>A0A1G2KNV5_9BACT</name>
<proteinExistence type="inferred from homology"/>
<dbReference type="EC" id="6.1.1.5" evidence="5"/>
<evidence type="ECO:0000256" key="3">
    <source>
        <dbReference type="ARBA" id="ARBA00007078"/>
    </source>
</evidence>
<evidence type="ECO:0000256" key="5">
    <source>
        <dbReference type="ARBA" id="ARBA00013165"/>
    </source>
</evidence>
<feature type="binding site" evidence="17">
    <location>
        <position position="559"/>
    </location>
    <ligand>
        <name>substrate</name>
    </ligand>
</feature>
<evidence type="ECO:0000256" key="2">
    <source>
        <dbReference type="ARBA" id="ARBA00004496"/>
    </source>
</evidence>
<evidence type="ECO:0000256" key="11">
    <source>
        <dbReference type="ARBA" id="ARBA00022840"/>
    </source>
</evidence>
<comment type="catalytic activity">
    <reaction evidence="15">
        <text>tRNA(Ile) + L-isoleucine + ATP = L-isoleucyl-tRNA(Ile) + AMP + diphosphate</text>
        <dbReference type="Rhea" id="RHEA:11060"/>
        <dbReference type="Rhea" id="RHEA-COMP:9666"/>
        <dbReference type="Rhea" id="RHEA-COMP:9695"/>
        <dbReference type="ChEBI" id="CHEBI:30616"/>
        <dbReference type="ChEBI" id="CHEBI:33019"/>
        <dbReference type="ChEBI" id="CHEBI:58045"/>
        <dbReference type="ChEBI" id="CHEBI:78442"/>
        <dbReference type="ChEBI" id="CHEBI:78528"/>
        <dbReference type="ChEBI" id="CHEBI:456215"/>
        <dbReference type="EC" id="6.1.1.5"/>
    </reaction>
</comment>